<dbReference type="EMBL" id="JASNWA010000003">
    <property type="protein sequence ID" value="KAK3178316.1"/>
    <property type="molecule type" value="Genomic_DNA"/>
</dbReference>
<reference evidence="1" key="1">
    <citation type="submission" date="2022-11" db="EMBL/GenBank/DDBJ databases">
        <title>Chromosomal genome sequence assembly and mating type (MAT) locus characterization of the leprose asexual lichenized fungus Lepraria neglecta (Nyl.) Erichsen.</title>
        <authorList>
            <person name="Allen J.L."/>
            <person name="Pfeffer B."/>
        </authorList>
    </citation>
    <scope>NUCLEOTIDE SEQUENCE</scope>
    <source>
        <strain evidence="1">Allen 5258</strain>
    </source>
</reference>
<dbReference type="Proteomes" id="UP001276659">
    <property type="component" value="Unassembled WGS sequence"/>
</dbReference>
<proteinExistence type="predicted"/>
<gene>
    <name evidence="1" type="ORF">OEA41_000449</name>
</gene>
<keyword evidence="2" id="KW-1185">Reference proteome</keyword>
<accession>A0AAE0DPG6</accession>
<protein>
    <submittedName>
        <fullName evidence="1">Uncharacterized protein</fullName>
    </submittedName>
</protein>
<sequence>MASDSKPALSQYPFSSSDYNALPHVSDAHETTQTTHAEEARESLLRLIADHGLSDVFSIHLLHKHFDVPKAHIMVYQTVRGSSHPTYQVMAARKPESLPATHGKYFFAAPDGTMRAYEYSTDPQPDAAQYSGFCSMVWQEIHNLGKQNVFALGVRPYSPLENYTEIELPFANATVFVEDLELANSIDTDWVNPSQRWDEGLPLVQAKTRGGRCAYSKARHTSIGPEGLGKDKYGNDVLYLDGTVLPAGCGAFNVLTSAMKHVSVM</sequence>
<organism evidence="1 2">
    <name type="scientific">Lepraria neglecta</name>
    <dbReference type="NCBI Taxonomy" id="209136"/>
    <lineage>
        <taxon>Eukaryota</taxon>
        <taxon>Fungi</taxon>
        <taxon>Dikarya</taxon>
        <taxon>Ascomycota</taxon>
        <taxon>Pezizomycotina</taxon>
        <taxon>Lecanoromycetes</taxon>
        <taxon>OSLEUM clade</taxon>
        <taxon>Lecanoromycetidae</taxon>
        <taxon>Lecanorales</taxon>
        <taxon>Lecanorineae</taxon>
        <taxon>Stereocaulaceae</taxon>
        <taxon>Lepraria</taxon>
    </lineage>
</organism>
<name>A0AAE0DPG6_9LECA</name>
<comment type="caution">
    <text evidence="1">The sequence shown here is derived from an EMBL/GenBank/DDBJ whole genome shotgun (WGS) entry which is preliminary data.</text>
</comment>
<evidence type="ECO:0000313" key="1">
    <source>
        <dbReference type="EMBL" id="KAK3178316.1"/>
    </source>
</evidence>
<dbReference type="AlphaFoldDB" id="A0AAE0DPG6"/>
<evidence type="ECO:0000313" key="2">
    <source>
        <dbReference type="Proteomes" id="UP001276659"/>
    </source>
</evidence>